<dbReference type="GO" id="GO:0008360">
    <property type="term" value="P:regulation of cell shape"/>
    <property type="evidence" value="ECO:0007669"/>
    <property type="project" value="UniProtKB-KW"/>
</dbReference>
<feature type="domain" description="Penicillin-binding protein dimerisation" evidence="12">
    <location>
        <begin position="86"/>
        <end position="321"/>
    </location>
</feature>
<dbReference type="GO" id="GO:0071972">
    <property type="term" value="F:peptidoglycan L,D-transpeptidase activity"/>
    <property type="evidence" value="ECO:0007669"/>
    <property type="project" value="TreeGrafter"/>
</dbReference>
<keyword evidence="10" id="KW-0961">Cell wall biogenesis/degradation</keyword>
<evidence type="ECO:0000256" key="3">
    <source>
        <dbReference type="ARBA" id="ARBA00007171"/>
    </source>
</evidence>
<evidence type="ECO:0000256" key="8">
    <source>
        <dbReference type="ARBA" id="ARBA00022989"/>
    </source>
</evidence>
<dbReference type="AlphaFoldDB" id="A0A4Y8LHP9"/>
<name>A0A4Y8LHP9_9BACL</name>
<dbReference type="Gene3D" id="1.10.10.1230">
    <property type="entry name" value="Penicillin-binding protein, N-terminal non-catalytic domain, head sub-domain"/>
    <property type="match status" value="1"/>
</dbReference>
<evidence type="ECO:0000256" key="9">
    <source>
        <dbReference type="ARBA" id="ARBA00023136"/>
    </source>
</evidence>
<keyword evidence="4" id="KW-1003">Cell membrane</keyword>
<comment type="subcellular location">
    <subcellularLocation>
        <location evidence="2">Cell membrane</location>
    </subcellularLocation>
    <subcellularLocation>
        <location evidence="1">Membrane</location>
        <topology evidence="1">Single-pass membrane protein</topology>
    </subcellularLocation>
</comment>
<evidence type="ECO:0000256" key="1">
    <source>
        <dbReference type="ARBA" id="ARBA00004167"/>
    </source>
</evidence>
<dbReference type="Proteomes" id="UP000297776">
    <property type="component" value="Unassembled WGS sequence"/>
</dbReference>
<dbReference type="GO" id="GO:0005886">
    <property type="term" value="C:plasma membrane"/>
    <property type="evidence" value="ECO:0007669"/>
    <property type="project" value="UniProtKB-SubCell"/>
</dbReference>
<comment type="caution">
    <text evidence="13">The sequence shown here is derived from an EMBL/GenBank/DDBJ whole genome shotgun (WGS) entry which is preliminary data.</text>
</comment>
<dbReference type="Gene3D" id="3.40.710.10">
    <property type="entry name" value="DD-peptidase/beta-lactamase superfamily"/>
    <property type="match status" value="1"/>
</dbReference>
<comment type="similarity">
    <text evidence="3">Belongs to the transpeptidase family.</text>
</comment>
<keyword evidence="14" id="KW-1185">Reference proteome</keyword>
<keyword evidence="8" id="KW-1133">Transmembrane helix</keyword>
<dbReference type="InterPro" id="IPR001460">
    <property type="entry name" value="PCN-bd_Tpept"/>
</dbReference>
<dbReference type="SUPFAM" id="SSF56601">
    <property type="entry name" value="beta-lactamase/transpeptidase-like"/>
    <property type="match status" value="1"/>
</dbReference>
<dbReference type="InterPro" id="IPR050515">
    <property type="entry name" value="Beta-lactam/transpept"/>
</dbReference>
<keyword evidence="5" id="KW-0812">Transmembrane</keyword>
<evidence type="ECO:0000256" key="5">
    <source>
        <dbReference type="ARBA" id="ARBA00022692"/>
    </source>
</evidence>
<dbReference type="OrthoDB" id="9770103at2"/>
<dbReference type="GO" id="GO:0071555">
    <property type="term" value="P:cell wall organization"/>
    <property type="evidence" value="ECO:0007669"/>
    <property type="project" value="UniProtKB-KW"/>
</dbReference>
<evidence type="ECO:0000259" key="11">
    <source>
        <dbReference type="Pfam" id="PF00905"/>
    </source>
</evidence>
<sequence length="744" mass="83625">MKFSFKISLYEYKKKGRLLLKKNQSRTKKPKKIKKNFLAARMNILFFAVFILFSALILRLGVLQIVNGEDFTRQLERTEEVVVNSSVPRGKIFDRNGKVIVDNRPVNAITYTKTQQTSQKEMMEVATKLAGMIELDDDQVTDRDIQDYWIRENKERAEAKITEEERALYDEGELSQSEYDKNIRDRITEEELAEITDQDMEILAVYRQMQTGYNLSPQIIKNEGVTDEEFATVSEQLSSLPGVNSTVDWKREYPYGDVLRTVLGSVRSIPEDKIEYYLARDYARNDRVGTSYLELQYEDVLQGQKSKVRTITDKAGNVIDSQLIQQGERGKDLVLSIDIELQQALEQVVEDELRRLKQDYGRNLMDRLFLVMMDPNTGELLAMAGKQYVETEDGPEIQDYNIGTFTSAYEAGSSIKGATVLSGYQDGVIQPYSLIRDEAIRIKGSEPKSSWYGSLPNPISDLYALERSSNGYMFKIAIKMAGATYTPGEPIDIGSSAFTKMRNYFGQFGLGSETGIDLPGESVGYQTNNPLDLTPGKLLDLSIGQFDTYTPMQMVQYVSTVINGGNRVAPTTVKEIRDPSSDNETLGPLVKAMKPRVLNKLDNTQAELDHVKQGFYRSFNGTQGTGLDFKGNGYVAGGKTGTAEVVYFGPKYDELYRSKGLLPPETTNSTLVGFAPYDQPEVAFSVLAPWVYPNDGTTALREDVNENVGTAALEVYFDIREKRMNEGGADQEVEITAEEAEEGQ</sequence>
<dbReference type="Pfam" id="PF00905">
    <property type="entry name" value="Transpeptidase"/>
    <property type="match status" value="1"/>
</dbReference>
<organism evidence="13 14">
    <name type="scientific">Jeotgalibacillus salarius</name>
    <dbReference type="NCBI Taxonomy" id="546023"/>
    <lineage>
        <taxon>Bacteria</taxon>
        <taxon>Bacillati</taxon>
        <taxon>Bacillota</taxon>
        <taxon>Bacilli</taxon>
        <taxon>Bacillales</taxon>
        <taxon>Caryophanaceae</taxon>
        <taxon>Jeotgalibacillus</taxon>
    </lineage>
</organism>
<evidence type="ECO:0000259" key="12">
    <source>
        <dbReference type="Pfam" id="PF03717"/>
    </source>
</evidence>
<gene>
    <name evidence="13" type="ORF">E2626_10825</name>
</gene>
<keyword evidence="9" id="KW-0472">Membrane</keyword>
<evidence type="ECO:0000256" key="6">
    <source>
        <dbReference type="ARBA" id="ARBA00022960"/>
    </source>
</evidence>
<dbReference type="GO" id="GO:0008658">
    <property type="term" value="F:penicillin binding"/>
    <property type="evidence" value="ECO:0007669"/>
    <property type="project" value="InterPro"/>
</dbReference>
<accession>A0A4Y8LHP9</accession>
<protein>
    <submittedName>
        <fullName evidence="13">Penicillin-binding protein 2</fullName>
    </submittedName>
</protein>
<evidence type="ECO:0000256" key="7">
    <source>
        <dbReference type="ARBA" id="ARBA00022984"/>
    </source>
</evidence>
<evidence type="ECO:0000313" key="14">
    <source>
        <dbReference type="Proteomes" id="UP000297776"/>
    </source>
</evidence>
<evidence type="ECO:0000313" key="13">
    <source>
        <dbReference type="EMBL" id="TFE01144.1"/>
    </source>
</evidence>
<dbReference type="GO" id="GO:0009252">
    <property type="term" value="P:peptidoglycan biosynthetic process"/>
    <property type="evidence" value="ECO:0007669"/>
    <property type="project" value="UniProtKB-KW"/>
</dbReference>
<reference evidence="13 14" key="1">
    <citation type="submission" date="2019-03" db="EMBL/GenBank/DDBJ databases">
        <authorList>
            <person name="Yang Y."/>
        </authorList>
    </citation>
    <scope>NUCLEOTIDE SEQUENCE [LARGE SCALE GENOMIC DNA]</scope>
    <source>
        <strain evidence="13 14">ASL-1</strain>
    </source>
</reference>
<keyword evidence="6" id="KW-0133">Cell shape</keyword>
<keyword evidence="7" id="KW-0573">Peptidoglycan synthesis</keyword>
<evidence type="ECO:0000256" key="10">
    <source>
        <dbReference type="ARBA" id="ARBA00023316"/>
    </source>
</evidence>
<dbReference type="InterPro" id="IPR036138">
    <property type="entry name" value="PBP_dimer_sf"/>
</dbReference>
<dbReference type="InterPro" id="IPR012338">
    <property type="entry name" value="Beta-lactam/transpept-like"/>
</dbReference>
<dbReference type="PANTHER" id="PTHR30627:SF2">
    <property type="entry name" value="PEPTIDOGLYCAN D,D-TRANSPEPTIDASE MRDA"/>
    <property type="match status" value="1"/>
</dbReference>
<dbReference type="SUPFAM" id="SSF56519">
    <property type="entry name" value="Penicillin binding protein dimerisation domain"/>
    <property type="match status" value="1"/>
</dbReference>
<dbReference type="EMBL" id="SORX01000005">
    <property type="protein sequence ID" value="TFE01144.1"/>
    <property type="molecule type" value="Genomic_DNA"/>
</dbReference>
<dbReference type="PANTHER" id="PTHR30627">
    <property type="entry name" value="PEPTIDOGLYCAN D,D-TRANSPEPTIDASE"/>
    <property type="match status" value="1"/>
</dbReference>
<feature type="domain" description="Penicillin-binding protein transpeptidase" evidence="11">
    <location>
        <begin position="369"/>
        <end position="692"/>
    </location>
</feature>
<evidence type="ECO:0000256" key="2">
    <source>
        <dbReference type="ARBA" id="ARBA00004236"/>
    </source>
</evidence>
<dbReference type="InterPro" id="IPR005311">
    <property type="entry name" value="PBP_dimer"/>
</dbReference>
<dbReference type="Gene3D" id="3.90.1310.10">
    <property type="entry name" value="Penicillin-binding protein 2a (Domain 2)"/>
    <property type="match status" value="1"/>
</dbReference>
<proteinExistence type="inferred from homology"/>
<evidence type="ECO:0000256" key="4">
    <source>
        <dbReference type="ARBA" id="ARBA00022475"/>
    </source>
</evidence>
<dbReference type="Pfam" id="PF03717">
    <property type="entry name" value="PBP_dimer"/>
    <property type="match status" value="1"/>
</dbReference>